<evidence type="ECO:0000259" key="1">
    <source>
        <dbReference type="Pfam" id="PF00535"/>
    </source>
</evidence>
<protein>
    <submittedName>
        <fullName evidence="2">Glycosyltransferase family 2 protein</fullName>
    </submittedName>
</protein>
<dbReference type="AlphaFoldDB" id="A0A4V5P0K7"/>
<gene>
    <name evidence="2" type="ORF">FA045_14735</name>
</gene>
<dbReference type="SUPFAM" id="SSF53448">
    <property type="entry name" value="Nucleotide-diphospho-sugar transferases"/>
    <property type="match status" value="1"/>
</dbReference>
<proteinExistence type="predicted"/>
<dbReference type="InterPro" id="IPR029044">
    <property type="entry name" value="Nucleotide-diphossugar_trans"/>
</dbReference>
<dbReference type="OrthoDB" id="786280at2"/>
<keyword evidence="2" id="KW-0808">Transferase</keyword>
<dbReference type="Proteomes" id="UP000310477">
    <property type="component" value="Unassembled WGS sequence"/>
</dbReference>
<comment type="caution">
    <text evidence="2">The sequence shown here is derived from an EMBL/GenBank/DDBJ whole genome shotgun (WGS) entry which is preliminary data.</text>
</comment>
<dbReference type="RefSeq" id="WP_136877839.1">
    <property type="nucleotide sequence ID" value="NZ_SWBO01000009.1"/>
</dbReference>
<dbReference type="GO" id="GO:0016740">
    <property type="term" value="F:transferase activity"/>
    <property type="evidence" value="ECO:0007669"/>
    <property type="project" value="UniProtKB-KW"/>
</dbReference>
<reference evidence="2 3" key="1">
    <citation type="submission" date="2019-04" db="EMBL/GenBank/DDBJ databases">
        <title>Pedobacter sp. AR-2-6 sp. nov., isolated from Arctic soil.</title>
        <authorList>
            <person name="Dahal R.H."/>
            <person name="Kim D.-U."/>
        </authorList>
    </citation>
    <scope>NUCLEOTIDE SEQUENCE [LARGE SCALE GENOMIC DNA]</scope>
    <source>
        <strain evidence="2 3">AR-2-6</strain>
    </source>
</reference>
<keyword evidence="3" id="KW-1185">Reference proteome</keyword>
<dbReference type="EMBL" id="SWBO01000009">
    <property type="protein sequence ID" value="TKB98234.1"/>
    <property type="molecule type" value="Genomic_DNA"/>
</dbReference>
<organism evidence="2 3">
    <name type="scientific">Pedobacter cryotolerans</name>
    <dbReference type="NCBI Taxonomy" id="2571270"/>
    <lineage>
        <taxon>Bacteria</taxon>
        <taxon>Pseudomonadati</taxon>
        <taxon>Bacteroidota</taxon>
        <taxon>Sphingobacteriia</taxon>
        <taxon>Sphingobacteriales</taxon>
        <taxon>Sphingobacteriaceae</taxon>
        <taxon>Pedobacter</taxon>
    </lineage>
</organism>
<dbReference type="InterPro" id="IPR001173">
    <property type="entry name" value="Glyco_trans_2-like"/>
</dbReference>
<dbReference type="Pfam" id="PF00535">
    <property type="entry name" value="Glycos_transf_2"/>
    <property type="match status" value="1"/>
</dbReference>
<dbReference type="CDD" id="cd00761">
    <property type="entry name" value="Glyco_tranf_GTA_type"/>
    <property type="match status" value="1"/>
</dbReference>
<dbReference type="InterPro" id="IPR050834">
    <property type="entry name" value="Glycosyltransf_2"/>
</dbReference>
<sequence>MSLKGISILVCTYNGSLQLAATLQHLFAQTNLTAINWEIIIIDNNSNDGTNLIIEDIIINNTNYQIRSFFQPKPGKINAIKMAVEHAKYEYLIICDDDNWLNKDYAYTAFDFLEKNRKIGVIGGKGKPANSVRLPEWIIPHLHNYAAAAQWLCSADITTNIGSVYGAGMVIRKEIYDFVFDQNWPLYLSAMRNGKNLMSGEDTEICYITRLLGFRIYYLEKLEFRHNFPPSKINEKYFLRLNYFFGYGAALLTPYNTINENKTFFFTKTLLLEIYRLARYDLFGIIGNLNLERKKKLKYRLGFICSLIDNRRKIKSLSNYLKKKSSIASTSHHF</sequence>
<evidence type="ECO:0000313" key="3">
    <source>
        <dbReference type="Proteomes" id="UP000310477"/>
    </source>
</evidence>
<evidence type="ECO:0000313" key="2">
    <source>
        <dbReference type="EMBL" id="TKB98234.1"/>
    </source>
</evidence>
<accession>A0A4V5P0K7</accession>
<name>A0A4V5P0K7_9SPHI</name>
<dbReference type="PANTHER" id="PTHR43685">
    <property type="entry name" value="GLYCOSYLTRANSFERASE"/>
    <property type="match status" value="1"/>
</dbReference>
<feature type="domain" description="Glycosyltransferase 2-like" evidence="1">
    <location>
        <begin position="7"/>
        <end position="140"/>
    </location>
</feature>
<dbReference type="Gene3D" id="3.90.550.10">
    <property type="entry name" value="Spore Coat Polysaccharide Biosynthesis Protein SpsA, Chain A"/>
    <property type="match status" value="1"/>
</dbReference>
<dbReference type="PANTHER" id="PTHR43685:SF12">
    <property type="entry name" value="GLYCOSYL TRANSFERASE FAMILY 2"/>
    <property type="match status" value="1"/>
</dbReference>